<evidence type="ECO:0000259" key="10">
    <source>
        <dbReference type="Pfam" id="PF07730"/>
    </source>
</evidence>
<dbReference type="GO" id="GO:0005524">
    <property type="term" value="F:ATP binding"/>
    <property type="evidence" value="ECO:0007669"/>
    <property type="project" value="UniProtKB-KW"/>
</dbReference>
<keyword evidence="5" id="KW-0547">Nucleotide-binding</keyword>
<keyword evidence="9" id="KW-0472">Membrane</keyword>
<accession>A0A841FHE5</accession>
<evidence type="ECO:0000313" key="11">
    <source>
        <dbReference type="EMBL" id="MBB6035155.1"/>
    </source>
</evidence>
<dbReference type="InterPro" id="IPR036890">
    <property type="entry name" value="HATPase_C_sf"/>
</dbReference>
<keyword evidence="12" id="KW-1185">Reference proteome</keyword>
<dbReference type="GO" id="GO:0016020">
    <property type="term" value="C:membrane"/>
    <property type="evidence" value="ECO:0007669"/>
    <property type="project" value="InterPro"/>
</dbReference>
<evidence type="ECO:0000256" key="8">
    <source>
        <dbReference type="ARBA" id="ARBA00023012"/>
    </source>
</evidence>
<gene>
    <name evidence="11" type="ORF">HNR73_003012</name>
</gene>
<keyword evidence="9" id="KW-1133">Transmembrane helix</keyword>
<sequence length="392" mass="42872">MRLWKADARQTRIDAGYALGALLGGVVLALLGAYGSNNGVIYPLEWRLLPLGLGALAILLRRGMPMVTLYVGFVAFAIDAWMGLSAAGFLIFEDNVYSAVAYGWRRLHWWLGGLTLTGGVAAGLWFGTWAGEPRWGILLFLIVVGIMATPVLTGLLVRMYRDRADIAREHAAQVARLSEMDRRGAVNAERTRMARELHDLVANQFSAIAVQSAALLSRPDLDAATSRRVLDTIRDNSVQGLSELRNMIELLRSDDETVDEPVSHRLSEADRLVGRHRDLGLDVELLVTGEPRELPAAVDLAGYRIMQESLVNAGKYGDGSAVVRVDYAPRLVTITVDSPPGVVVEEPIGVNARAGLVGMRERAQLLGGTFRAGREESVWRVHVELPVMEETT</sequence>
<dbReference type="Pfam" id="PF07730">
    <property type="entry name" value="HisKA_3"/>
    <property type="match status" value="1"/>
</dbReference>
<dbReference type="GO" id="GO:0000155">
    <property type="term" value="F:phosphorelay sensor kinase activity"/>
    <property type="evidence" value="ECO:0007669"/>
    <property type="project" value="InterPro"/>
</dbReference>
<comment type="catalytic activity">
    <reaction evidence="1">
        <text>ATP + protein L-histidine = ADP + protein N-phospho-L-histidine.</text>
        <dbReference type="EC" id="2.7.13.3"/>
    </reaction>
</comment>
<feature type="transmembrane region" description="Helical" evidence="9">
    <location>
        <begin position="107"/>
        <end position="126"/>
    </location>
</feature>
<keyword evidence="9" id="KW-0812">Transmembrane</keyword>
<feature type="transmembrane region" description="Helical" evidence="9">
    <location>
        <begin position="138"/>
        <end position="160"/>
    </location>
</feature>
<keyword evidence="7" id="KW-0067">ATP-binding</keyword>
<dbReference type="CDD" id="cd16917">
    <property type="entry name" value="HATPase_UhpB-NarQ-NarX-like"/>
    <property type="match status" value="1"/>
</dbReference>
<feature type="transmembrane region" description="Helical" evidence="9">
    <location>
        <begin position="12"/>
        <end position="34"/>
    </location>
</feature>
<feature type="transmembrane region" description="Helical" evidence="9">
    <location>
        <begin position="40"/>
        <end position="60"/>
    </location>
</feature>
<evidence type="ECO:0000256" key="2">
    <source>
        <dbReference type="ARBA" id="ARBA00012438"/>
    </source>
</evidence>
<dbReference type="Proteomes" id="UP000548476">
    <property type="component" value="Unassembled WGS sequence"/>
</dbReference>
<dbReference type="InterPro" id="IPR050482">
    <property type="entry name" value="Sensor_HK_TwoCompSys"/>
</dbReference>
<evidence type="ECO:0000256" key="5">
    <source>
        <dbReference type="ARBA" id="ARBA00022741"/>
    </source>
</evidence>
<dbReference type="EC" id="2.7.13.3" evidence="2"/>
<proteinExistence type="predicted"/>
<dbReference type="EMBL" id="JACHGT010000006">
    <property type="protein sequence ID" value="MBB6035155.1"/>
    <property type="molecule type" value="Genomic_DNA"/>
</dbReference>
<protein>
    <recommendedName>
        <fullName evidence="2">histidine kinase</fullName>
        <ecNumber evidence="2">2.7.13.3</ecNumber>
    </recommendedName>
</protein>
<dbReference type="InterPro" id="IPR011712">
    <property type="entry name" value="Sig_transdc_His_kin_sub3_dim/P"/>
</dbReference>
<keyword evidence="4" id="KW-0808">Transferase</keyword>
<dbReference type="GO" id="GO:0046983">
    <property type="term" value="F:protein dimerization activity"/>
    <property type="evidence" value="ECO:0007669"/>
    <property type="project" value="InterPro"/>
</dbReference>
<name>A0A841FHE5_9ACTN</name>
<dbReference type="AlphaFoldDB" id="A0A841FHE5"/>
<keyword evidence="3" id="KW-0597">Phosphoprotein</keyword>
<evidence type="ECO:0000256" key="9">
    <source>
        <dbReference type="SAM" id="Phobius"/>
    </source>
</evidence>
<dbReference type="Gene3D" id="3.30.565.10">
    <property type="entry name" value="Histidine kinase-like ATPase, C-terminal domain"/>
    <property type="match status" value="1"/>
</dbReference>
<dbReference type="Gene3D" id="1.20.5.1930">
    <property type="match status" value="1"/>
</dbReference>
<comment type="caution">
    <text evidence="11">The sequence shown here is derived from an EMBL/GenBank/DDBJ whole genome shotgun (WGS) entry which is preliminary data.</text>
</comment>
<reference evidence="11 12" key="1">
    <citation type="submission" date="2020-08" db="EMBL/GenBank/DDBJ databases">
        <title>Genomic Encyclopedia of Type Strains, Phase IV (KMG-IV): sequencing the most valuable type-strain genomes for metagenomic binning, comparative biology and taxonomic classification.</title>
        <authorList>
            <person name="Goeker M."/>
        </authorList>
    </citation>
    <scope>NUCLEOTIDE SEQUENCE [LARGE SCALE GENOMIC DNA]</scope>
    <source>
        <strain evidence="11 12">YIM 65646</strain>
    </source>
</reference>
<evidence type="ECO:0000256" key="4">
    <source>
        <dbReference type="ARBA" id="ARBA00022679"/>
    </source>
</evidence>
<dbReference type="PANTHER" id="PTHR24421">
    <property type="entry name" value="NITRATE/NITRITE SENSOR PROTEIN NARX-RELATED"/>
    <property type="match status" value="1"/>
</dbReference>
<dbReference type="PANTHER" id="PTHR24421:SF10">
    <property type="entry name" value="NITRATE_NITRITE SENSOR PROTEIN NARQ"/>
    <property type="match status" value="1"/>
</dbReference>
<feature type="domain" description="Signal transduction histidine kinase subgroup 3 dimerisation and phosphoacceptor" evidence="10">
    <location>
        <begin position="189"/>
        <end position="255"/>
    </location>
</feature>
<feature type="transmembrane region" description="Helical" evidence="9">
    <location>
        <begin position="67"/>
        <end position="92"/>
    </location>
</feature>
<evidence type="ECO:0000256" key="7">
    <source>
        <dbReference type="ARBA" id="ARBA00022840"/>
    </source>
</evidence>
<evidence type="ECO:0000313" key="12">
    <source>
        <dbReference type="Proteomes" id="UP000548476"/>
    </source>
</evidence>
<dbReference type="RefSeq" id="WP_184788021.1">
    <property type="nucleotide sequence ID" value="NZ_BONT01000007.1"/>
</dbReference>
<organism evidence="11 12">
    <name type="scientific">Phytomonospora endophytica</name>
    <dbReference type="NCBI Taxonomy" id="714109"/>
    <lineage>
        <taxon>Bacteria</taxon>
        <taxon>Bacillati</taxon>
        <taxon>Actinomycetota</taxon>
        <taxon>Actinomycetes</taxon>
        <taxon>Micromonosporales</taxon>
        <taxon>Micromonosporaceae</taxon>
        <taxon>Phytomonospora</taxon>
    </lineage>
</organism>
<keyword evidence="8" id="KW-0902">Two-component regulatory system</keyword>
<keyword evidence="6 11" id="KW-0418">Kinase</keyword>
<evidence type="ECO:0000256" key="3">
    <source>
        <dbReference type="ARBA" id="ARBA00022553"/>
    </source>
</evidence>
<evidence type="ECO:0000256" key="1">
    <source>
        <dbReference type="ARBA" id="ARBA00000085"/>
    </source>
</evidence>
<evidence type="ECO:0000256" key="6">
    <source>
        <dbReference type="ARBA" id="ARBA00022777"/>
    </source>
</evidence>